<keyword evidence="4" id="KW-1185">Reference proteome</keyword>
<dbReference type="Proteomes" id="UP001360953">
    <property type="component" value="Unassembled WGS sequence"/>
</dbReference>
<accession>A0ABR1L9Z7</accession>
<feature type="coiled-coil region" evidence="1">
    <location>
        <begin position="285"/>
        <end position="319"/>
    </location>
</feature>
<feature type="compositionally biased region" description="Low complexity" evidence="2">
    <location>
        <begin position="212"/>
        <end position="226"/>
    </location>
</feature>
<evidence type="ECO:0000313" key="4">
    <source>
        <dbReference type="Proteomes" id="UP001360953"/>
    </source>
</evidence>
<keyword evidence="1" id="KW-0175">Coiled coil</keyword>
<feature type="compositionally biased region" description="Low complexity" evidence="2">
    <location>
        <begin position="181"/>
        <end position="190"/>
    </location>
</feature>
<name>A0ABR1L9Z7_9PEZI</name>
<dbReference type="RefSeq" id="XP_066651739.1">
    <property type="nucleotide sequence ID" value="XM_066801334.1"/>
</dbReference>
<feature type="region of interest" description="Disordered" evidence="2">
    <location>
        <begin position="89"/>
        <end position="108"/>
    </location>
</feature>
<gene>
    <name evidence="3" type="ORF">J3D65DRAFT_635694</name>
</gene>
<feature type="region of interest" description="Disordered" evidence="2">
    <location>
        <begin position="400"/>
        <end position="442"/>
    </location>
</feature>
<proteinExistence type="predicted"/>
<feature type="region of interest" description="Disordered" evidence="2">
    <location>
        <begin position="1"/>
        <end position="21"/>
    </location>
</feature>
<feature type="compositionally biased region" description="Basic residues" evidence="2">
    <location>
        <begin position="424"/>
        <end position="442"/>
    </location>
</feature>
<organism evidence="3 4">
    <name type="scientific">Phyllosticta citribraziliensis</name>
    <dbReference type="NCBI Taxonomy" id="989973"/>
    <lineage>
        <taxon>Eukaryota</taxon>
        <taxon>Fungi</taxon>
        <taxon>Dikarya</taxon>
        <taxon>Ascomycota</taxon>
        <taxon>Pezizomycotina</taxon>
        <taxon>Dothideomycetes</taxon>
        <taxon>Dothideomycetes incertae sedis</taxon>
        <taxon>Botryosphaeriales</taxon>
        <taxon>Phyllostictaceae</taxon>
        <taxon>Phyllosticta</taxon>
    </lineage>
</organism>
<evidence type="ECO:0000256" key="2">
    <source>
        <dbReference type="SAM" id="MobiDB-lite"/>
    </source>
</evidence>
<feature type="region of interest" description="Disordered" evidence="2">
    <location>
        <begin position="175"/>
        <end position="259"/>
    </location>
</feature>
<reference evidence="3 4" key="1">
    <citation type="submission" date="2024-04" db="EMBL/GenBank/DDBJ databases">
        <title>Phyllosticta paracitricarpa is synonymous to the EU quarantine fungus P. citricarpa based on phylogenomic analyses.</title>
        <authorList>
            <consortium name="Lawrence Berkeley National Laboratory"/>
            <person name="Van ingen-buijs V.A."/>
            <person name="Van westerhoven A.C."/>
            <person name="Haridas S."/>
            <person name="Skiadas P."/>
            <person name="Martin F."/>
            <person name="Groenewald J.Z."/>
            <person name="Crous P.W."/>
            <person name="Seidl M.F."/>
        </authorList>
    </citation>
    <scope>NUCLEOTIDE SEQUENCE [LARGE SCALE GENOMIC DNA]</scope>
    <source>
        <strain evidence="3 4">CPC 17464</strain>
    </source>
</reference>
<evidence type="ECO:0000256" key="1">
    <source>
        <dbReference type="SAM" id="Coils"/>
    </source>
</evidence>
<protein>
    <submittedName>
        <fullName evidence="3">Uncharacterized protein</fullName>
    </submittedName>
</protein>
<evidence type="ECO:0000313" key="3">
    <source>
        <dbReference type="EMBL" id="KAK7532071.1"/>
    </source>
</evidence>
<sequence>MTALQRQGKRPKNSKPEGDKQIVLLEYFPVPASSDNEPYAACFDGTERSYRDVEKKLEDFFPEFERDLNASRANQIALTCWENLEKQQKTARQEKKANVPSSADDSLRPRMDLNLTVLDGTEKSCKEIRKVLECKLPGFFNFNHKTRQRYANTCWMELQKRQKLVKEASEDDLTKPGRYIESSSAASMQSEHSRAEPLQSAESTRSEHSRAESLYSNPSLSSSAESMRSEHSGAESLRSSRSLPERLSDDSGSEDSPEKDMRDLLAAHLEAPYEEARTLMQRSVADEIDKAERKHLQKIAELEAENAEVRAENGEVKAENSALKVKMKKLVAELGRITMDPRSLEAMGSNVTPASYKPEKFAPDAVLQPSNTCDHHQGGTTKSVGRALIFHLNKLTRNIFAQSGSKSRKRAASEVSESAETPTAHKKKKHKSSKKKAGKGVN</sequence>
<dbReference type="GeneID" id="92034240"/>
<comment type="caution">
    <text evidence="3">The sequence shown here is derived from an EMBL/GenBank/DDBJ whole genome shotgun (WGS) entry which is preliminary data.</text>
</comment>
<dbReference type="EMBL" id="JBBPEH010000011">
    <property type="protein sequence ID" value="KAK7532071.1"/>
    <property type="molecule type" value="Genomic_DNA"/>
</dbReference>